<dbReference type="EMBL" id="JH884388">
    <property type="protein sequence ID" value="ELR45210.1"/>
    <property type="molecule type" value="Genomic_DNA"/>
</dbReference>
<name>L8HLP4_9CETA</name>
<dbReference type="Proteomes" id="UP000011080">
    <property type="component" value="Unassembled WGS sequence"/>
</dbReference>
<reference evidence="1 2" key="1">
    <citation type="journal article" date="2012" name="Nat. Genet.">
        <title>The yak genome and adaptation to life at high altitude.</title>
        <authorList>
            <person name="Qiu Q."/>
            <person name="Zhang G."/>
            <person name="Ma T."/>
            <person name="Qian W."/>
            <person name="Wang J."/>
            <person name="Ye Z."/>
            <person name="Cao C."/>
            <person name="Hu Q."/>
            <person name="Kim J."/>
            <person name="Larkin D.M."/>
            <person name="Auvil L."/>
            <person name="Capitanu B."/>
            <person name="Ma J."/>
            <person name="Lewin H.A."/>
            <person name="Qian X."/>
            <person name="Lang Y."/>
            <person name="Zhou R."/>
            <person name="Wang L."/>
            <person name="Wang K."/>
            <person name="Xia J."/>
            <person name="Liao S."/>
            <person name="Pan S."/>
            <person name="Lu X."/>
            <person name="Hou H."/>
            <person name="Wang Y."/>
            <person name="Zang X."/>
            <person name="Yin Y."/>
            <person name="Ma H."/>
            <person name="Zhang J."/>
            <person name="Wang Z."/>
            <person name="Zhang Y."/>
            <person name="Zhang D."/>
            <person name="Yonezawa T."/>
            <person name="Hasegawa M."/>
            <person name="Zhong Y."/>
            <person name="Liu W."/>
            <person name="Zhang Y."/>
            <person name="Huang Z."/>
            <person name="Zhang S."/>
            <person name="Long R."/>
            <person name="Yang H."/>
            <person name="Wang J."/>
            <person name="Lenstra J.A."/>
            <person name="Cooper D.N."/>
            <person name="Wu Y."/>
            <person name="Wang J."/>
            <person name="Shi P."/>
            <person name="Wang J."/>
            <person name="Liu J."/>
        </authorList>
    </citation>
    <scope>NUCLEOTIDE SEQUENCE [LARGE SCALE GENOMIC DNA]</scope>
    <source>
        <strain evidence="2">yakQH1</strain>
    </source>
</reference>
<evidence type="ECO:0000313" key="1">
    <source>
        <dbReference type="EMBL" id="ELR45210.1"/>
    </source>
</evidence>
<proteinExistence type="predicted"/>
<evidence type="ECO:0000313" key="2">
    <source>
        <dbReference type="Proteomes" id="UP000011080"/>
    </source>
</evidence>
<gene>
    <name evidence="1" type="ORF">M91_02105</name>
</gene>
<sequence length="95" mass="10549">MFSCSVMSKSFATTWTVAWQAPLCMGFPMQEYWSGLPCPHPGNLPSPVIERKYPALQANSLWSEPPGKPTNTGVVCHFLLQGIFLTQVSALHLFH</sequence>
<accession>L8HLP4</accession>
<dbReference type="AlphaFoldDB" id="L8HLP4"/>
<feature type="non-terminal residue" evidence="1">
    <location>
        <position position="95"/>
    </location>
</feature>
<organism evidence="1 2">
    <name type="scientific">Bos mutus</name>
    <name type="common">wild yak</name>
    <dbReference type="NCBI Taxonomy" id="72004"/>
    <lineage>
        <taxon>Eukaryota</taxon>
        <taxon>Metazoa</taxon>
        <taxon>Chordata</taxon>
        <taxon>Craniata</taxon>
        <taxon>Vertebrata</taxon>
        <taxon>Euteleostomi</taxon>
        <taxon>Mammalia</taxon>
        <taxon>Eutheria</taxon>
        <taxon>Laurasiatheria</taxon>
        <taxon>Artiodactyla</taxon>
        <taxon>Ruminantia</taxon>
        <taxon>Pecora</taxon>
        <taxon>Bovidae</taxon>
        <taxon>Bovinae</taxon>
        <taxon>Bos</taxon>
    </lineage>
</organism>
<protein>
    <submittedName>
        <fullName evidence="1">Uncharacterized protein</fullName>
    </submittedName>
</protein>